<keyword evidence="2" id="KW-1185">Reference proteome</keyword>
<evidence type="ECO:0000313" key="2">
    <source>
        <dbReference type="Proteomes" id="UP001303899"/>
    </source>
</evidence>
<accession>A0ABU5S7M6</accession>
<dbReference type="Proteomes" id="UP001303899">
    <property type="component" value="Unassembled WGS sequence"/>
</dbReference>
<evidence type="ECO:0000313" key="1">
    <source>
        <dbReference type="EMBL" id="MEA5404483.1"/>
    </source>
</evidence>
<protein>
    <submittedName>
        <fullName evidence="1">Uncharacterized protein</fullName>
    </submittedName>
</protein>
<comment type="caution">
    <text evidence="1">The sequence shown here is derived from an EMBL/GenBank/DDBJ whole genome shotgun (WGS) entry which is preliminary data.</text>
</comment>
<organism evidence="1 2">
    <name type="scientific">Arcicella gelida</name>
    <dbReference type="NCBI Taxonomy" id="2984195"/>
    <lineage>
        <taxon>Bacteria</taxon>
        <taxon>Pseudomonadati</taxon>
        <taxon>Bacteroidota</taxon>
        <taxon>Cytophagia</taxon>
        <taxon>Cytophagales</taxon>
        <taxon>Flectobacillaceae</taxon>
        <taxon>Arcicella</taxon>
    </lineage>
</organism>
<name>A0ABU5S7M6_9BACT</name>
<proteinExistence type="predicted"/>
<gene>
    <name evidence="1" type="ORF">VB776_16240</name>
</gene>
<dbReference type="RefSeq" id="WP_323697863.1">
    <property type="nucleotide sequence ID" value="NZ_JAYGIL010000021.1"/>
</dbReference>
<sequence length="88" mass="10266">MTNRQFCLTNAQLNCISKSLKKLEREHQDKTGTTKKLVDELTPISYLRPTFVRFLNLTKSLLVYQGVLENDLIALREELETIKQKLNQ</sequence>
<reference evidence="1 2" key="1">
    <citation type="submission" date="2023-12" db="EMBL/GenBank/DDBJ databases">
        <title>Novel species of the genus Arcicella isolated from rivers.</title>
        <authorList>
            <person name="Lu H."/>
        </authorList>
    </citation>
    <scope>NUCLEOTIDE SEQUENCE [LARGE SCALE GENOMIC DNA]</scope>
    <source>
        <strain evidence="1 2">DC2W</strain>
    </source>
</reference>
<dbReference type="EMBL" id="JAYGIL010000021">
    <property type="protein sequence ID" value="MEA5404483.1"/>
    <property type="molecule type" value="Genomic_DNA"/>
</dbReference>